<dbReference type="PANTHER" id="PTHR38117">
    <property type="entry name" value="NACHT AND WD40 DOMAIN PROTEIN"/>
    <property type="match status" value="1"/>
</dbReference>
<dbReference type="Pfam" id="PF23155">
    <property type="entry name" value="DUF7053"/>
    <property type="match status" value="1"/>
</dbReference>
<gene>
    <name evidence="2" type="ORF">IFR04_015460</name>
</gene>
<dbReference type="Proteomes" id="UP000664132">
    <property type="component" value="Unassembled WGS sequence"/>
</dbReference>
<keyword evidence="3" id="KW-1185">Reference proteome</keyword>
<dbReference type="EMBL" id="JAFJYH010000481">
    <property type="protein sequence ID" value="KAG4411402.1"/>
    <property type="molecule type" value="Genomic_DNA"/>
</dbReference>
<protein>
    <recommendedName>
        <fullName evidence="1">DUF7053 domain-containing protein</fullName>
    </recommendedName>
</protein>
<proteinExistence type="predicted"/>
<name>A0A8H7W189_9HELO</name>
<dbReference type="PANTHER" id="PTHR38117:SF2">
    <property type="entry name" value="NACHT AND WD40 DOMAIN PROTEIN"/>
    <property type="match status" value="1"/>
</dbReference>
<reference evidence="2" key="1">
    <citation type="submission" date="2021-02" db="EMBL/GenBank/DDBJ databases">
        <title>Genome sequence Cadophora malorum strain M34.</title>
        <authorList>
            <person name="Stefanovic E."/>
            <person name="Vu D."/>
            <person name="Scully C."/>
            <person name="Dijksterhuis J."/>
            <person name="Roader J."/>
            <person name="Houbraken J."/>
        </authorList>
    </citation>
    <scope>NUCLEOTIDE SEQUENCE</scope>
    <source>
        <strain evidence="2">M34</strain>
    </source>
</reference>
<accession>A0A8H7W189</accession>
<organism evidence="2 3">
    <name type="scientific">Cadophora malorum</name>
    <dbReference type="NCBI Taxonomy" id="108018"/>
    <lineage>
        <taxon>Eukaryota</taxon>
        <taxon>Fungi</taxon>
        <taxon>Dikarya</taxon>
        <taxon>Ascomycota</taxon>
        <taxon>Pezizomycotina</taxon>
        <taxon>Leotiomycetes</taxon>
        <taxon>Helotiales</taxon>
        <taxon>Ploettnerulaceae</taxon>
        <taxon>Cadophora</taxon>
    </lineage>
</organism>
<dbReference type="InterPro" id="IPR055481">
    <property type="entry name" value="DUF7053"/>
</dbReference>
<dbReference type="AlphaFoldDB" id="A0A8H7W189"/>
<comment type="caution">
    <text evidence="2">The sequence shown here is derived from an EMBL/GenBank/DDBJ whole genome shotgun (WGS) entry which is preliminary data.</text>
</comment>
<evidence type="ECO:0000313" key="2">
    <source>
        <dbReference type="EMBL" id="KAG4411402.1"/>
    </source>
</evidence>
<feature type="domain" description="DUF7053" evidence="1">
    <location>
        <begin position="7"/>
        <end position="171"/>
    </location>
</feature>
<evidence type="ECO:0000313" key="3">
    <source>
        <dbReference type="Proteomes" id="UP000664132"/>
    </source>
</evidence>
<sequence>MASILWSTHEVITETPLPASATLSSALALLHDHAAFQSQQPLATRNEPISAPPKDSFLATKALSFCPQGTEPEYRSVTIEVPLGIFGTSTIVTHSAFVNIDDGMVVAFQAPMSLNGWSRWSVLKTENEGKAGLLLREQATLTGLRFLMPFVVGTEKTSHKEFQLNFAKRLESEVN</sequence>
<evidence type="ECO:0000259" key="1">
    <source>
        <dbReference type="Pfam" id="PF23155"/>
    </source>
</evidence>
<dbReference type="OrthoDB" id="4794810at2759"/>